<feature type="domain" description="Bacterial surface antigen (D15)" evidence="3">
    <location>
        <begin position="126"/>
        <end position="378"/>
    </location>
</feature>
<dbReference type="AlphaFoldDB" id="A0A8G2BYD1"/>
<dbReference type="Gene3D" id="2.40.160.50">
    <property type="entry name" value="membrane protein fhac: a member of the omp85/tpsb transporter family"/>
    <property type="match status" value="1"/>
</dbReference>
<dbReference type="PROSITE" id="PS51257">
    <property type="entry name" value="PROKAR_LIPOPROTEIN"/>
    <property type="match status" value="1"/>
</dbReference>
<gene>
    <name evidence="4" type="ORF">SAMN05444001_11530</name>
</gene>
<evidence type="ECO:0000313" key="4">
    <source>
        <dbReference type="EMBL" id="SEG11027.1"/>
    </source>
</evidence>
<dbReference type="Proteomes" id="UP000236725">
    <property type="component" value="Unassembled WGS sequence"/>
</dbReference>
<comment type="subcellular location">
    <subcellularLocation>
        <location evidence="1">Membrane</location>
    </subcellularLocation>
</comment>
<protein>
    <submittedName>
        <fullName evidence="4">Surface antigen</fullName>
    </submittedName>
</protein>
<evidence type="ECO:0000256" key="1">
    <source>
        <dbReference type="ARBA" id="ARBA00004370"/>
    </source>
</evidence>
<name>A0A8G2BYD1_9BACT</name>
<dbReference type="InterPro" id="IPR000184">
    <property type="entry name" value="Bac_surfAg_D15"/>
</dbReference>
<evidence type="ECO:0000256" key="2">
    <source>
        <dbReference type="ARBA" id="ARBA00023136"/>
    </source>
</evidence>
<dbReference type="Pfam" id="PF01103">
    <property type="entry name" value="Omp85"/>
    <property type="match status" value="1"/>
</dbReference>
<proteinExistence type="predicted"/>
<organism evidence="4 5">
    <name type="scientific">Parabacteroides chinchillae</name>
    <dbReference type="NCBI Taxonomy" id="871327"/>
    <lineage>
        <taxon>Bacteria</taxon>
        <taxon>Pseudomonadati</taxon>
        <taxon>Bacteroidota</taxon>
        <taxon>Bacteroidia</taxon>
        <taxon>Bacteroidales</taxon>
        <taxon>Tannerellaceae</taxon>
        <taxon>Parabacteroides</taxon>
    </lineage>
</organism>
<keyword evidence="2" id="KW-0472">Membrane</keyword>
<keyword evidence="5" id="KW-1185">Reference proteome</keyword>
<dbReference type="RefSeq" id="WP_103983928.1">
    <property type="nucleotide sequence ID" value="NZ_FNVS01000015.1"/>
</dbReference>
<dbReference type="GO" id="GO:0019867">
    <property type="term" value="C:outer membrane"/>
    <property type="evidence" value="ECO:0007669"/>
    <property type="project" value="InterPro"/>
</dbReference>
<reference evidence="4 5" key="1">
    <citation type="submission" date="2016-10" db="EMBL/GenBank/DDBJ databases">
        <authorList>
            <person name="Varghese N."/>
            <person name="Submissions S."/>
        </authorList>
    </citation>
    <scope>NUCLEOTIDE SEQUENCE [LARGE SCALE GENOMIC DNA]</scope>
    <source>
        <strain evidence="4 5">DSM 29073</strain>
    </source>
</reference>
<dbReference type="EMBL" id="FNVS01000015">
    <property type="protein sequence ID" value="SEG11027.1"/>
    <property type="molecule type" value="Genomic_DNA"/>
</dbReference>
<comment type="caution">
    <text evidence="4">The sequence shown here is derived from an EMBL/GenBank/DDBJ whole genome shotgun (WGS) entry which is preliminary data.</text>
</comment>
<evidence type="ECO:0000313" key="5">
    <source>
        <dbReference type="Proteomes" id="UP000236725"/>
    </source>
</evidence>
<accession>A0A8G2BYD1</accession>
<evidence type="ECO:0000259" key="3">
    <source>
        <dbReference type="Pfam" id="PF01103"/>
    </source>
</evidence>
<sequence>MKQQLSIFFIGVILFSCVRSGFARNGLKANDNHYAQKDSAERRSLIKKVLDYFEDSNKNTKNKPFDFSIIGGPHYSSDTKVGIGLVAAGLYRMDRRDTLLPPSNVSLYGDVSTVGFFLLGIRGNNLFPQNKYRLNYNLYFYSFPSKFWGIGYDNGNNNDNESKYKRFQAQVKTDFLFRLATNLYLGPSISFDYVHGMDFRKPELLEGMAMTTSNLTGGIILSYDSRDMLTNATRGYYLKAEQKFSPAFLGNKYAFSATDIRTSIYHTVWKGGILAGEFHSLFNYGNPPWGLMAILGSSYAMRGYYEGRYRDKNIMEIQVELRQHIWRRNGVVVWVGAGNIFHQFDELQFKHTLPNYGFGYRWEFKRGVNVRLDLGFGKNQTGFIFNINEAF</sequence>